<dbReference type="InterPro" id="IPR023170">
    <property type="entry name" value="HhH_base_excis_C"/>
</dbReference>
<dbReference type="RefSeq" id="WP_183505792.1">
    <property type="nucleotide sequence ID" value="NZ_BSPG01000014.1"/>
</dbReference>
<dbReference type="EC" id="3.2.2.21" evidence="2"/>
<evidence type="ECO:0000313" key="8">
    <source>
        <dbReference type="EMBL" id="MBB3903150.1"/>
    </source>
</evidence>
<dbReference type="CDD" id="cd00056">
    <property type="entry name" value="ENDO3c"/>
    <property type="match status" value="1"/>
</dbReference>
<dbReference type="Proteomes" id="UP001156881">
    <property type="component" value="Unassembled WGS sequence"/>
</dbReference>
<evidence type="ECO:0000256" key="3">
    <source>
        <dbReference type="ARBA" id="ARBA00022763"/>
    </source>
</evidence>
<keyword evidence="3" id="KW-0227">DNA damage</keyword>
<protein>
    <recommendedName>
        <fullName evidence="2">DNA-3-methyladenine glycosylase II</fullName>
        <ecNumber evidence="2">3.2.2.21</ecNumber>
    </recommendedName>
</protein>
<dbReference type="SUPFAM" id="SSF55945">
    <property type="entry name" value="TATA-box binding protein-like"/>
    <property type="match status" value="1"/>
</dbReference>
<dbReference type="AlphaFoldDB" id="A0A7W6AKZ2"/>
<dbReference type="SMART" id="SM01009">
    <property type="entry name" value="AlkA_N"/>
    <property type="match status" value="1"/>
</dbReference>
<comment type="catalytic activity">
    <reaction evidence="1">
        <text>Hydrolysis of alkylated DNA, releasing 3-methyladenine, 3-methylguanine, 7-methylguanine and 7-methyladenine.</text>
        <dbReference type="EC" id="3.2.2.21"/>
    </reaction>
</comment>
<reference evidence="10" key="2">
    <citation type="journal article" date="2019" name="Int. J. Syst. Evol. Microbiol.">
        <title>The Global Catalogue of Microorganisms (GCM) 10K type strain sequencing project: providing services to taxonomists for standard genome sequencing and annotation.</title>
        <authorList>
            <consortium name="The Broad Institute Genomics Platform"/>
            <consortium name="The Broad Institute Genome Sequencing Center for Infectious Disease"/>
            <person name="Wu L."/>
            <person name="Ma J."/>
        </authorList>
    </citation>
    <scope>NUCLEOTIDE SEQUENCE [LARGE SCALE GENOMIC DNA]</scope>
    <source>
        <strain evidence="10">NBRC 107710</strain>
    </source>
</reference>
<evidence type="ECO:0000256" key="1">
    <source>
        <dbReference type="ARBA" id="ARBA00000086"/>
    </source>
</evidence>
<dbReference type="PANTHER" id="PTHR43003">
    <property type="entry name" value="DNA-3-METHYLADENINE GLYCOSYLASE"/>
    <property type="match status" value="1"/>
</dbReference>
<keyword evidence="10" id="KW-1185">Reference proteome</keyword>
<reference evidence="7" key="4">
    <citation type="submission" date="2023-01" db="EMBL/GenBank/DDBJ databases">
        <title>Draft genome sequence of Methylobacterium brachythecii strain NBRC 107710.</title>
        <authorList>
            <person name="Sun Q."/>
            <person name="Mori K."/>
        </authorList>
    </citation>
    <scope>NUCLEOTIDE SEQUENCE</scope>
    <source>
        <strain evidence="7">NBRC 107710</strain>
    </source>
</reference>
<dbReference type="EMBL" id="BSPG01000014">
    <property type="protein sequence ID" value="GLS44733.1"/>
    <property type="molecule type" value="Genomic_DNA"/>
</dbReference>
<dbReference type="Gene3D" id="1.10.340.30">
    <property type="entry name" value="Hypothetical protein, domain 2"/>
    <property type="match status" value="1"/>
</dbReference>
<dbReference type="GO" id="GO:0008725">
    <property type="term" value="F:DNA-3-methyladenine glycosylase activity"/>
    <property type="evidence" value="ECO:0007669"/>
    <property type="project" value="TreeGrafter"/>
</dbReference>
<dbReference type="GO" id="GO:0005737">
    <property type="term" value="C:cytoplasm"/>
    <property type="evidence" value="ECO:0007669"/>
    <property type="project" value="TreeGrafter"/>
</dbReference>
<dbReference type="SMART" id="SM00478">
    <property type="entry name" value="ENDO3c"/>
    <property type="match status" value="1"/>
</dbReference>
<evidence type="ECO:0000313" key="9">
    <source>
        <dbReference type="Proteomes" id="UP000517759"/>
    </source>
</evidence>
<dbReference type="InterPro" id="IPR011257">
    <property type="entry name" value="DNA_glycosylase"/>
</dbReference>
<evidence type="ECO:0000256" key="4">
    <source>
        <dbReference type="ARBA" id="ARBA00023204"/>
    </source>
</evidence>
<evidence type="ECO:0000313" key="7">
    <source>
        <dbReference type="EMBL" id="GLS44733.1"/>
    </source>
</evidence>
<accession>A0A7W6AKZ2</accession>
<evidence type="ECO:0000256" key="2">
    <source>
        <dbReference type="ARBA" id="ARBA00012000"/>
    </source>
</evidence>
<reference evidence="8 9" key="3">
    <citation type="submission" date="2020-08" db="EMBL/GenBank/DDBJ databases">
        <title>Genomic Encyclopedia of Type Strains, Phase IV (KMG-IV): sequencing the most valuable type-strain genomes for metagenomic binning, comparative biology and taxonomic classification.</title>
        <authorList>
            <person name="Goeker M."/>
        </authorList>
    </citation>
    <scope>NUCLEOTIDE SEQUENCE [LARGE SCALE GENOMIC DNA]</scope>
    <source>
        <strain evidence="8 9">DSM 24105</strain>
    </source>
</reference>
<evidence type="ECO:0000259" key="6">
    <source>
        <dbReference type="SMART" id="SM01009"/>
    </source>
</evidence>
<dbReference type="GO" id="GO:0006285">
    <property type="term" value="P:base-excision repair, AP site formation"/>
    <property type="evidence" value="ECO:0007669"/>
    <property type="project" value="TreeGrafter"/>
</dbReference>
<feature type="domain" description="DNA-3-methyladenine glycosylase AlkA N-terminal" evidence="6">
    <location>
        <begin position="9"/>
        <end position="126"/>
    </location>
</feature>
<sequence>MSQDRIVTAVTLPYRAPYDWEALHGFLAARAIPGVERAETGLYARTVSVEGWHGTVDIRPSSEGESLAAEIRFSNAGSIPAIAARLRHLFDLDIDPLTVGARFDGEPVIGPLVAVRPGLRVPGAWSGFELAVRGILGQQVSVAAATRLAGKLVAAFGTPLAGLDGTGLSHVFPAPEHLVEADISLVLNMPRARGAAIRAVAASVIAEPDLFSVGQGLETAALRLKALRGIGDWTAHYIAMRALKEPDAFPSADIGLMRALDTGSGRPTPKQMLARAEAWRPYRAYAAMHLWASDAEMEAARLLAKAER</sequence>
<dbReference type="Gene3D" id="3.30.310.20">
    <property type="entry name" value="DNA-3-methyladenine glycosylase AlkA, N-terminal domain"/>
    <property type="match status" value="1"/>
</dbReference>
<proteinExistence type="predicted"/>
<dbReference type="GO" id="GO:0032993">
    <property type="term" value="C:protein-DNA complex"/>
    <property type="evidence" value="ECO:0007669"/>
    <property type="project" value="TreeGrafter"/>
</dbReference>
<evidence type="ECO:0000259" key="5">
    <source>
        <dbReference type="SMART" id="SM00478"/>
    </source>
</evidence>
<dbReference type="Gene3D" id="1.10.1670.10">
    <property type="entry name" value="Helix-hairpin-Helix base-excision DNA repair enzymes (C-terminal)"/>
    <property type="match status" value="1"/>
</dbReference>
<keyword evidence="4" id="KW-0234">DNA repair</keyword>
<dbReference type="GO" id="GO:0043916">
    <property type="term" value="F:DNA-7-methylguanine glycosylase activity"/>
    <property type="evidence" value="ECO:0007669"/>
    <property type="project" value="TreeGrafter"/>
</dbReference>
<dbReference type="InterPro" id="IPR037046">
    <property type="entry name" value="AlkA_N_sf"/>
</dbReference>
<dbReference type="GO" id="GO:0006307">
    <property type="term" value="P:DNA alkylation repair"/>
    <property type="evidence" value="ECO:0007669"/>
    <property type="project" value="TreeGrafter"/>
</dbReference>
<dbReference type="InterPro" id="IPR010316">
    <property type="entry name" value="AlkA_N"/>
</dbReference>
<dbReference type="SUPFAM" id="SSF48150">
    <property type="entry name" value="DNA-glycosylase"/>
    <property type="match status" value="1"/>
</dbReference>
<dbReference type="GO" id="GO:0032131">
    <property type="term" value="F:alkylated DNA binding"/>
    <property type="evidence" value="ECO:0007669"/>
    <property type="project" value="TreeGrafter"/>
</dbReference>
<dbReference type="PANTHER" id="PTHR43003:SF13">
    <property type="entry name" value="DNA-3-METHYLADENINE GLYCOSYLASE 2"/>
    <property type="match status" value="1"/>
</dbReference>
<evidence type="ECO:0000313" key="10">
    <source>
        <dbReference type="Proteomes" id="UP001156881"/>
    </source>
</evidence>
<name>A0A7W6AKZ2_9HYPH</name>
<dbReference type="EMBL" id="JACIDN010000004">
    <property type="protein sequence ID" value="MBB3903150.1"/>
    <property type="molecule type" value="Genomic_DNA"/>
</dbReference>
<reference evidence="7" key="1">
    <citation type="journal article" date="2014" name="Int. J. Syst. Evol. Microbiol.">
        <title>Complete genome of a new Firmicutes species belonging to the dominant human colonic microbiota ('Ruminococcus bicirculans') reveals two chromosomes and a selective capacity to utilize plant glucans.</title>
        <authorList>
            <consortium name="NISC Comparative Sequencing Program"/>
            <person name="Wegmann U."/>
            <person name="Louis P."/>
            <person name="Goesmann A."/>
            <person name="Henrissat B."/>
            <person name="Duncan S.H."/>
            <person name="Flint H.J."/>
        </authorList>
    </citation>
    <scope>NUCLEOTIDE SEQUENCE</scope>
    <source>
        <strain evidence="7">NBRC 107710</strain>
    </source>
</reference>
<dbReference type="InterPro" id="IPR051912">
    <property type="entry name" value="Alkylbase_DNA_Glycosylase/TA"/>
</dbReference>
<organism evidence="8 9">
    <name type="scientific">Methylobacterium brachythecii</name>
    <dbReference type="NCBI Taxonomy" id="1176177"/>
    <lineage>
        <taxon>Bacteria</taxon>
        <taxon>Pseudomonadati</taxon>
        <taxon>Pseudomonadota</taxon>
        <taxon>Alphaproteobacteria</taxon>
        <taxon>Hyphomicrobiales</taxon>
        <taxon>Methylobacteriaceae</taxon>
        <taxon>Methylobacterium</taxon>
    </lineage>
</organism>
<feature type="domain" description="HhH-GPD" evidence="5">
    <location>
        <begin position="136"/>
        <end position="295"/>
    </location>
</feature>
<dbReference type="Proteomes" id="UP000517759">
    <property type="component" value="Unassembled WGS sequence"/>
</dbReference>
<comment type="caution">
    <text evidence="8">The sequence shown here is derived from an EMBL/GenBank/DDBJ whole genome shotgun (WGS) entry which is preliminary data.</text>
</comment>
<gene>
    <name evidence="7" type="ORF">GCM10007884_27210</name>
    <name evidence="8" type="ORF">GGR33_002652</name>
</gene>
<dbReference type="Pfam" id="PF06029">
    <property type="entry name" value="AlkA_N"/>
    <property type="match status" value="1"/>
</dbReference>
<dbReference type="InterPro" id="IPR003265">
    <property type="entry name" value="HhH-GPD_domain"/>
</dbReference>